<evidence type="ECO:0000313" key="4">
    <source>
        <dbReference type="Proteomes" id="UP000224915"/>
    </source>
</evidence>
<dbReference type="InterPro" id="IPR050490">
    <property type="entry name" value="Bact_solute-bd_prot1"/>
</dbReference>
<feature type="chain" id="PRO_5012156802" evidence="2">
    <location>
        <begin position="24"/>
        <end position="458"/>
    </location>
</feature>
<organism evidence="3 4">
    <name type="scientific">Serinibacter salmoneus</name>
    <dbReference type="NCBI Taxonomy" id="556530"/>
    <lineage>
        <taxon>Bacteria</taxon>
        <taxon>Bacillati</taxon>
        <taxon>Actinomycetota</taxon>
        <taxon>Actinomycetes</taxon>
        <taxon>Micrococcales</taxon>
        <taxon>Beutenbergiaceae</taxon>
        <taxon>Serinibacter</taxon>
    </lineage>
</organism>
<gene>
    <name evidence="3" type="ORF">ATL40_1545</name>
</gene>
<dbReference type="PANTHER" id="PTHR43649">
    <property type="entry name" value="ARABINOSE-BINDING PROTEIN-RELATED"/>
    <property type="match status" value="1"/>
</dbReference>
<keyword evidence="2" id="KW-0732">Signal</keyword>
<accession>A0A2A9D126</accession>
<feature type="region of interest" description="Disordered" evidence="1">
    <location>
        <begin position="26"/>
        <end position="56"/>
    </location>
</feature>
<feature type="compositionally biased region" description="Acidic residues" evidence="1">
    <location>
        <begin position="31"/>
        <end position="56"/>
    </location>
</feature>
<evidence type="ECO:0000313" key="3">
    <source>
        <dbReference type="EMBL" id="PFG19965.1"/>
    </source>
</evidence>
<keyword evidence="4" id="KW-1185">Reference proteome</keyword>
<dbReference type="PANTHER" id="PTHR43649:SF32">
    <property type="entry name" value="SUGAR BINDING SECRETED PROTEIN"/>
    <property type="match status" value="1"/>
</dbReference>
<reference evidence="3 4" key="1">
    <citation type="submission" date="2017-10" db="EMBL/GenBank/DDBJ databases">
        <title>Sequencing the genomes of 1000 actinobacteria strains.</title>
        <authorList>
            <person name="Klenk H.-P."/>
        </authorList>
    </citation>
    <scope>NUCLEOTIDE SEQUENCE [LARGE SCALE GENOMIC DNA]</scope>
    <source>
        <strain evidence="3 4">DSM 21801</strain>
    </source>
</reference>
<dbReference type="OrthoDB" id="3226017at2"/>
<dbReference type="Gene3D" id="3.40.190.10">
    <property type="entry name" value="Periplasmic binding protein-like II"/>
    <property type="match status" value="1"/>
</dbReference>
<evidence type="ECO:0000256" key="2">
    <source>
        <dbReference type="SAM" id="SignalP"/>
    </source>
</evidence>
<dbReference type="Proteomes" id="UP000224915">
    <property type="component" value="Unassembled WGS sequence"/>
</dbReference>
<dbReference type="Pfam" id="PF13416">
    <property type="entry name" value="SBP_bac_8"/>
    <property type="match status" value="1"/>
</dbReference>
<proteinExistence type="predicted"/>
<dbReference type="AlphaFoldDB" id="A0A2A9D126"/>
<name>A0A2A9D126_9MICO</name>
<dbReference type="RefSeq" id="WP_098469015.1">
    <property type="nucleotide sequence ID" value="NZ_PDJD01000001.1"/>
</dbReference>
<comment type="caution">
    <text evidence="3">The sequence shown here is derived from an EMBL/GenBank/DDBJ whole genome shotgun (WGS) entry which is preliminary data.</text>
</comment>
<dbReference type="EMBL" id="PDJD01000001">
    <property type="protein sequence ID" value="PFG19965.1"/>
    <property type="molecule type" value="Genomic_DNA"/>
</dbReference>
<dbReference type="SUPFAM" id="SSF53850">
    <property type="entry name" value="Periplasmic binding protein-like II"/>
    <property type="match status" value="1"/>
</dbReference>
<feature type="signal peptide" evidence="2">
    <location>
        <begin position="1"/>
        <end position="23"/>
    </location>
</feature>
<dbReference type="InterPro" id="IPR006059">
    <property type="entry name" value="SBP"/>
</dbReference>
<protein>
    <submittedName>
        <fullName evidence="3">Cellobiose transport system substrate-binding protein</fullName>
    </submittedName>
</protein>
<dbReference type="PROSITE" id="PS51257">
    <property type="entry name" value="PROKAR_LIPOPROTEIN"/>
    <property type="match status" value="1"/>
</dbReference>
<evidence type="ECO:0000256" key="1">
    <source>
        <dbReference type="SAM" id="MobiDB-lite"/>
    </source>
</evidence>
<sequence length="458" mass="48797">MRTNTRRGAVFAAGVVSLSMVLAACGSDSSSDTESEDAGSDTSEETEGSDEAASDEQIELTVTVFGNGGYEGDADGNNNLFRLYEETHPNVTIKETNAGQGGDALTALLNAIGAGGVGLPDVQMIEEGWRGQMDELSGSFVDLTEYGAEDIKDRWVDWKFEQAVSSDGKVWGYGTDIGPQGLCYDATLLEESGIASSREEFAEALGGADATWDDFWSVGEEFTSATGVPWLGVSSFAMNSFVNQQEEGYYTADGELNTDNPEIQAFLTQIVNATNDGLTAKIDAWTWNNEDFHGNFGVHVCPGWMLGAITEAVSTGDHQWDFADVFPGGATNWGGSFFGVTTEAENPTAAAELADWLTAPEQQIIAFQNAGAYPSQVEAQTDVAVTELTNEVFNEAPVGEILSSRAEGVVAQYKGPQDSVIQDTVMGGVISELNAGQISTPEEAWERFQALLAENGIE</sequence>